<accession>A0AAP0HUB7</accession>
<name>A0AAP0HUB7_9MAGN</name>
<comment type="caution">
    <text evidence="1">The sequence shown here is derived from an EMBL/GenBank/DDBJ whole genome shotgun (WGS) entry which is preliminary data.</text>
</comment>
<dbReference type="AlphaFoldDB" id="A0AAP0HUB7"/>
<sequence>MFWNVSRVFWNGVEFPTKNGPNRLKAALPKRGKHPDSLSGGGARYGVGDREGSLCPLQRLGGAQSLDFPKFLGIFDTKWGFPGYLIGSKYDPITPKFDLKTQ</sequence>
<evidence type="ECO:0000313" key="2">
    <source>
        <dbReference type="Proteomes" id="UP001417504"/>
    </source>
</evidence>
<organism evidence="1 2">
    <name type="scientific">Stephania japonica</name>
    <dbReference type="NCBI Taxonomy" id="461633"/>
    <lineage>
        <taxon>Eukaryota</taxon>
        <taxon>Viridiplantae</taxon>
        <taxon>Streptophyta</taxon>
        <taxon>Embryophyta</taxon>
        <taxon>Tracheophyta</taxon>
        <taxon>Spermatophyta</taxon>
        <taxon>Magnoliopsida</taxon>
        <taxon>Ranunculales</taxon>
        <taxon>Menispermaceae</taxon>
        <taxon>Menispermoideae</taxon>
        <taxon>Cissampelideae</taxon>
        <taxon>Stephania</taxon>
    </lineage>
</organism>
<dbReference type="Proteomes" id="UP001417504">
    <property type="component" value="Unassembled WGS sequence"/>
</dbReference>
<protein>
    <submittedName>
        <fullName evidence="1">Uncharacterized protein</fullName>
    </submittedName>
</protein>
<proteinExistence type="predicted"/>
<reference evidence="1 2" key="1">
    <citation type="submission" date="2024-01" db="EMBL/GenBank/DDBJ databases">
        <title>Genome assemblies of Stephania.</title>
        <authorList>
            <person name="Yang L."/>
        </authorList>
    </citation>
    <scope>NUCLEOTIDE SEQUENCE [LARGE SCALE GENOMIC DNA]</scope>
    <source>
        <strain evidence="1">QJT</strain>
        <tissue evidence="1">Leaf</tissue>
    </source>
</reference>
<keyword evidence="2" id="KW-1185">Reference proteome</keyword>
<dbReference type="EMBL" id="JBBNAE010000009">
    <property type="protein sequence ID" value="KAK9096826.1"/>
    <property type="molecule type" value="Genomic_DNA"/>
</dbReference>
<gene>
    <name evidence="1" type="ORF">Sjap_022323</name>
</gene>
<evidence type="ECO:0000313" key="1">
    <source>
        <dbReference type="EMBL" id="KAK9096826.1"/>
    </source>
</evidence>